<sequence length="353" mass="37607">MRTALLSSLLALVLATAPAVAQNTTLNATFISGLVSALQAVNLTQTINITTSLNGTVNGTSLLANISNGLPHLIFAPTDDAWANVSTNITGNQTLLEDVFAYHILPGNFTTPPTFFPNVTLGETLLNDSAVVQLEGNKSQAVAWTVLADNNTHVLNQINDTIVVNVTSFENITIWVIDQVLTIPTILANTTVVPANNVSNVSISSFETLLQNATLSYFNLTTNTTSDVTFFDALNVGYPGFTLFAPNSSAVDASNATFEQLVTNRTAINALLFNHFINGTTLYSPLLTGTQNYTSQGGENFTFSINGTGQWVTQGNITALILQSDILLKNGVVHIIDDVFFDLNNNGTAADEA</sequence>
<comment type="caution">
    <text evidence="1">The sequence shown here is derived from an EMBL/GenBank/DDBJ whole genome shotgun (WGS) entry which is preliminary data.</text>
</comment>
<gene>
    <name evidence="1" type="ORF">NM688_g5308</name>
</gene>
<dbReference type="Proteomes" id="UP001148662">
    <property type="component" value="Unassembled WGS sequence"/>
</dbReference>
<dbReference type="EMBL" id="JANHOG010000964">
    <property type="protein sequence ID" value="KAJ3548367.1"/>
    <property type="molecule type" value="Genomic_DNA"/>
</dbReference>
<reference evidence="1" key="1">
    <citation type="submission" date="2022-07" db="EMBL/GenBank/DDBJ databases">
        <title>Genome Sequence of Phlebia brevispora.</title>
        <authorList>
            <person name="Buettner E."/>
        </authorList>
    </citation>
    <scope>NUCLEOTIDE SEQUENCE</scope>
    <source>
        <strain evidence="1">MPL23</strain>
    </source>
</reference>
<proteinExistence type="predicted"/>
<name>A0ACC1SXQ1_9APHY</name>
<keyword evidence="2" id="KW-1185">Reference proteome</keyword>
<evidence type="ECO:0000313" key="1">
    <source>
        <dbReference type="EMBL" id="KAJ3548367.1"/>
    </source>
</evidence>
<protein>
    <submittedName>
        <fullName evidence="1">Uncharacterized protein</fullName>
    </submittedName>
</protein>
<organism evidence="1 2">
    <name type="scientific">Phlebia brevispora</name>
    <dbReference type="NCBI Taxonomy" id="194682"/>
    <lineage>
        <taxon>Eukaryota</taxon>
        <taxon>Fungi</taxon>
        <taxon>Dikarya</taxon>
        <taxon>Basidiomycota</taxon>
        <taxon>Agaricomycotina</taxon>
        <taxon>Agaricomycetes</taxon>
        <taxon>Polyporales</taxon>
        <taxon>Meruliaceae</taxon>
        <taxon>Phlebia</taxon>
    </lineage>
</organism>
<accession>A0ACC1SXQ1</accession>
<evidence type="ECO:0000313" key="2">
    <source>
        <dbReference type="Proteomes" id="UP001148662"/>
    </source>
</evidence>